<comment type="caution">
    <text evidence="1">The sequence shown here is derived from an EMBL/GenBank/DDBJ whole genome shotgun (WGS) entry which is preliminary data.</text>
</comment>
<accession>A0ABV4U8G7</accession>
<gene>
    <name evidence="1" type="ORF">ACERK3_12540</name>
</gene>
<protein>
    <submittedName>
        <fullName evidence="1">Uncharacterized protein</fullName>
    </submittedName>
</protein>
<dbReference type="RefSeq" id="WP_425346039.1">
    <property type="nucleotide sequence ID" value="NZ_JBGUBD010000007.1"/>
</dbReference>
<reference evidence="1 2" key="1">
    <citation type="submission" date="2024-08" db="EMBL/GenBank/DDBJ databases">
        <title>Whole-genome sequencing of halo(alkali)philic microorganisms from hypersaline lakes.</title>
        <authorList>
            <person name="Sorokin D.Y."/>
            <person name="Merkel A.Y."/>
            <person name="Messina E."/>
            <person name="Yakimov M."/>
        </authorList>
    </citation>
    <scope>NUCLEOTIDE SEQUENCE [LARGE SCALE GENOMIC DNA]</scope>
    <source>
        <strain evidence="1 2">AB-hyl4</strain>
    </source>
</reference>
<proteinExistence type="predicted"/>
<sequence>MHDALLTAAPTRSARFPFRPIVDRYRSKDTGQEGVVWMTSKVCCVLSARTIVVVFELPVEAFEDEHERKYEGRGEAVPRYNRAAAATWVE</sequence>
<keyword evidence="2" id="KW-1185">Reference proteome</keyword>
<evidence type="ECO:0000313" key="1">
    <source>
        <dbReference type="EMBL" id="MFA9479112.1"/>
    </source>
</evidence>
<evidence type="ECO:0000313" key="2">
    <source>
        <dbReference type="Proteomes" id="UP001575105"/>
    </source>
</evidence>
<dbReference type="EMBL" id="JBGUBD010000007">
    <property type="protein sequence ID" value="MFA9479112.1"/>
    <property type="molecule type" value="Genomic_DNA"/>
</dbReference>
<dbReference type="Proteomes" id="UP001575105">
    <property type="component" value="Unassembled WGS sequence"/>
</dbReference>
<organism evidence="1 2">
    <name type="scientific">Natronomicrosphaera hydrolytica</name>
    <dbReference type="NCBI Taxonomy" id="3242702"/>
    <lineage>
        <taxon>Bacteria</taxon>
        <taxon>Pseudomonadati</taxon>
        <taxon>Planctomycetota</taxon>
        <taxon>Phycisphaerae</taxon>
        <taxon>Phycisphaerales</taxon>
        <taxon>Phycisphaeraceae</taxon>
        <taxon>Natronomicrosphaera</taxon>
    </lineage>
</organism>
<name>A0ABV4U8G7_9BACT</name>